<accession>A0ABD4TAR4</accession>
<feature type="binding site" evidence="7 9">
    <location>
        <begin position="150"/>
        <end position="151"/>
    </location>
    <ligand>
        <name>L-glutamine</name>
        <dbReference type="ChEBI" id="CHEBI:58359"/>
    </ligand>
</feature>
<dbReference type="HAMAP" id="MF_01615">
    <property type="entry name" value="PdxT"/>
    <property type="match status" value="1"/>
</dbReference>
<dbReference type="PROSITE" id="PS51130">
    <property type="entry name" value="PDXT_SNO_2"/>
    <property type="match status" value="1"/>
</dbReference>
<keyword evidence="5 7" id="KW-0456">Lyase</keyword>
<dbReference type="PANTHER" id="PTHR31559:SF0">
    <property type="entry name" value="PYRIDOXAL 5'-PHOSPHATE SYNTHASE SUBUNIT SNO1-RELATED"/>
    <property type="match status" value="1"/>
</dbReference>
<protein>
    <recommendedName>
        <fullName evidence="7">Pyridoxal 5'-phosphate synthase subunit PdxT</fullName>
        <ecNumber evidence="7">4.3.3.6</ecNumber>
    </recommendedName>
    <alternativeName>
        <fullName evidence="7">Pdx2</fullName>
    </alternativeName>
    <alternativeName>
        <fullName evidence="7">Pyridoxal 5'-phosphate synthase glutaminase subunit</fullName>
        <ecNumber evidence="7">3.5.1.2</ecNumber>
    </alternativeName>
</protein>
<keyword evidence="4 7" id="KW-0315">Glutamine amidotransferase</keyword>
<sequence>MSIFFGKKRCCRPVGVKVGVLALQGDVAEHIAAFRGALADRPGSSVVPVRQARDLAGLDALAIPGGESTTISRLIGKNGLHEPLAEFAGGVFATCAGMVLAADRVDDARVRPLSLIPMHVARNAFGRQVDSREAFLNVAGLADPFRAIFIRAPVATEVGPGVEVLARIPEGIVAVRSGRHMAFAFHPELGGDLRLHRMFLEGLGV</sequence>
<dbReference type="AlphaFoldDB" id="A0ABD4TAR4"/>
<reference evidence="10 11" key="1">
    <citation type="submission" date="2018-05" db="EMBL/GenBank/DDBJ databases">
        <title>Isolation and characterization of genus Methanoculleus species and their viruses from deep sea marine sediment offshore southwestern Taiwan.</title>
        <authorList>
            <person name="Wei W.-H."/>
            <person name="Chen W.-C."/>
            <person name="Lai M.-C."/>
            <person name="Chen S.-C."/>
        </authorList>
    </citation>
    <scope>NUCLEOTIDE SEQUENCE [LARGE SCALE GENOMIC DNA]</scope>
    <source>
        <strain evidence="10 11">CWC-02</strain>
    </source>
</reference>
<feature type="active site" description="Nucleophile" evidence="7 8">
    <location>
        <position position="95"/>
    </location>
</feature>
<comment type="caution">
    <text evidence="10">The sequence shown here is derived from an EMBL/GenBank/DDBJ whole genome shotgun (WGS) entry which is preliminary data.</text>
</comment>
<dbReference type="EC" id="3.5.1.2" evidence="7"/>
<dbReference type="Proteomes" id="UP001523230">
    <property type="component" value="Unassembled WGS sequence"/>
</dbReference>
<dbReference type="SUPFAM" id="SSF52317">
    <property type="entry name" value="Class I glutamine amidotransferase-like"/>
    <property type="match status" value="1"/>
</dbReference>
<dbReference type="PIRSF" id="PIRSF005639">
    <property type="entry name" value="Glut_amidoT_SNO"/>
    <property type="match status" value="1"/>
</dbReference>
<keyword evidence="11" id="KW-1185">Reference proteome</keyword>
<comment type="catalytic activity">
    <reaction evidence="6 7">
        <text>L-glutamine + H2O = L-glutamate + NH4(+)</text>
        <dbReference type="Rhea" id="RHEA:15889"/>
        <dbReference type="ChEBI" id="CHEBI:15377"/>
        <dbReference type="ChEBI" id="CHEBI:28938"/>
        <dbReference type="ChEBI" id="CHEBI:29985"/>
        <dbReference type="ChEBI" id="CHEBI:58359"/>
        <dbReference type="EC" id="3.5.1.2"/>
    </reaction>
</comment>
<evidence type="ECO:0000256" key="3">
    <source>
        <dbReference type="ARBA" id="ARBA00022898"/>
    </source>
</evidence>
<dbReference type="PANTHER" id="PTHR31559">
    <property type="entry name" value="PYRIDOXAL 5'-PHOSPHATE SYNTHASE SUBUNIT SNO"/>
    <property type="match status" value="1"/>
</dbReference>
<comment type="pathway">
    <text evidence="7">Cofactor biosynthesis; pyridoxal 5'-phosphate biosynthesis.</text>
</comment>
<feature type="active site" description="Charge relay system" evidence="7 8">
    <location>
        <position position="188"/>
    </location>
</feature>
<evidence type="ECO:0000256" key="9">
    <source>
        <dbReference type="PIRSR" id="PIRSR005639-2"/>
    </source>
</evidence>
<comment type="catalytic activity">
    <reaction evidence="7">
        <text>aldehydo-D-ribose 5-phosphate + D-glyceraldehyde 3-phosphate + L-glutamine = pyridoxal 5'-phosphate + L-glutamate + phosphate + 3 H2O + H(+)</text>
        <dbReference type="Rhea" id="RHEA:31507"/>
        <dbReference type="ChEBI" id="CHEBI:15377"/>
        <dbReference type="ChEBI" id="CHEBI:15378"/>
        <dbReference type="ChEBI" id="CHEBI:29985"/>
        <dbReference type="ChEBI" id="CHEBI:43474"/>
        <dbReference type="ChEBI" id="CHEBI:58273"/>
        <dbReference type="ChEBI" id="CHEBI:58359"/>
        <dbReference type="ChEBI" id="CHEBI:59776"/>
        <dbReference type="ChEBI" id="CHEBI:597326"/>
        <dbReference type="EC" id="4.3.3.6"/>
    </reaction>
</comment>
<evidence type="ECO:0000256" key="6">
    <source>
        <dbReference type="ARBA" id="ARBA00049534"/>
    </source>
</evidence>
<dbReference type="GO" id="GO:0042823">
    <property type="term" value="P:pyridoxal phosphate biosynthetic process"/>
    <property type="evidence" value="ECO:0007669"/>
    <property type="project" value="UniProtKB-UniRule"/>
</dbReference>
<evidence type="ECO:0000313" key="10">
    <source>
        <dbReference type="EMBL" id="MCM2465110.1"/>
    </source>
</evidence>
<dbReference type="GO" id="GO:0036381">
    <property type="term" value="F:pyridoxal 5'-phosphate synthase (glutamine hydrolysing) activity"/>
    <property type="evidence" value="ECO:0007669"/>
    <property type="project" value="UniProtKB-UniRule"/>
</dbReference>
<feature type="active site" description="Charge relay system" evidence="7 8">
    <location>
        <position position="186"/>
    </location>
</feature>
<dbReference type="NCBIfam" id="TIGR03800">
    <property type="entry name" value="PLP_synth_Pdx2"/>
    <property type="match status" value="1"/>
</dbReference>
<evidence type="ECO:0000256" key="8">
    <source>
        <dbReference type="PIRSR" id="PIRSR005639-1"/>
    </source>
</evidence>
<comment type="subunit">
    <text evidence="7">In the presence of PdxS, forms a dodecamer of heterodimers. Only shows activity in the heterodimer.</text>
</comment>
<dbReference type="Pfam" id="PF01174">
    <property type="entry name" value="SNO"/>
    <property type="match status" value="1"/>
</dbReference>
<name>A0ABD4TAR4_9EURY</name>
<dbReference type="EMBL" id="QFDM01000001">
    <property type="protein sequence ID" value="MCM2465110.1"/>
    <property type="molecule type" value="Genomic_DNA"/>
</dbReference>
<evidence type="ECO:0000256" key="1">
    <source>
        <dbReference type="ARBA" id="ARBA00008345"/>
    </source>
</evidence>
<dbReference type="InterPro" id="IPR021196">
    <property type="entry name" value="PdxT/SNO_CS"/>
</dbReference>
<dbReference type="InterPro" id="IPR002161">
    <property type="entry name" value="PdxT/SNO"/>
</dbReference>
<gene>
    <name evidence="7" type="primary">pdxT</name>
    <name evidence="10" type="ORF">DIC75_02050</name>
</gene>
<proteinExistence type="inferred from homology"/>
<evidence type="ECO:0000256" key="2">
    <source>
        <dbReference type="ARBA" id="ARBA00022801"/>
    </source>
</evidence>
<dbReference type="EC" id="4.3.3.6" evidence="7"/>
<dbReference type="GO" id="GO:0004359">
    <property type="term" value="F:glutaminase activity"/>
    <property type="evidence" value="ECO:0007669"/>
    <property type="project" value="UniProtKB-UniRule"/>
</dbReference>
<evidence type="ECO:0000256" key="7">
    <source>
        <dbReference type="HAMAP-Rule" id="MF_01615"/>
    </source>
</evidence>
<comment type="function">
    <text evidence="7">Catalyzes the hydrolysis of glutamine to glutamate and ammonia as part of the biosynthesis of pyridoxal 5'-phosphate. The resulting ammonia molecule is channeled to the active site of PdxS.</text>
</comment>
<dbReference type="Gene3D" id="3.40.50.880">
    <property type="match status" value="1"/>
</dbReference>
<evidence type="ECO:0000256" key="5">
    <source>
        <dbReference type="ARBA" id="ARBA00023239"/>
    </source>
</evidence>
<dbReference type="CDD" id="cd01749">
    <property type="entry name" value="GATase1_PB"/>
    <property type="match status" value="1"/>
</dbReference>
<evidence type="ECO:0000256" key="4">
    <source>
        <dbReference type="ARBA" id="ARBA00022962"/>
    </source>
</evidence>
<keyword evidence="3 7" id="KW-0663">Pyridoxal phosphate</keyword>
<comment type="similarity">
    <text evidence="1 7">Belongs to the glutaminase PdxT/SNO family.</text>
</comment>
<dbReference type="InterPro" id="IPR029062">
    <property type="entry name" value="Class_I_gatase-like"/>
</dbReference>
<feature type="binding site" evidence="7 9">
    <location>
        <begin position="66"/>
        <end position="68"/>
    </location>
    <ligand>
        <name>L-glutamine</name>
        <dbReference type="ChEBI" id="CHEBI:58359"/>
    </ligand>
</feature>
<dbReference type="GO" id="GO:0006543">
    <property type="term" value="P:L-glutamine catabolic process"/>
    <property type="evidence" value="ECO:0007669"/>
    <property type="project" value="UniProtKB-UniRule"/>
</dbReference>
<keyword evidence="2 7" id="KW-0378">Hydrolase</keyword>
<dbReference type="FunFam" id="3.40.50.880:FF:000010">
    <property type="entry name" value="uncharacterized protein LOC100176842 isoform X2"/>
    <property type="match status" value="1"/>
</dbReference>
<feature type="binding site" evidence="7 9">
    <location>
        <position position="122"/>
    </location>
    <ligand>
        <name>L-glutamine</name>
        <dbReference type="ChEBI" id="CHEBI:58359"/>
    </ligand>
</feature>
<evidence type="ECO:0000313" key="11">
    <source>
        <dbReference type="Proteomes" id="UP001523230"/>
    </source>
</evidence>
<dbReference type="PROSITE" id="PS01236">
    <property type="entry name" value="PDXT_SNO_1"/>
    <property type="match status" value="1"/>
</dbReference>
<organism evidence="10 11">
    <name type="scientific">Methanoculleus oceani</name>
    <dbReference type="NCBI Taxonomy" id="2184756"/>
    <lineage>
        <taxon>Archaea</taxon>
        <taxon>Methanobacteriati</taxon>
        <taxon>Methanobacteriota</taxon>
        <taxon>Stenosarchaea group</taxon>
        <taxon>Methanomicrobia</taxon>
        <taxon>Methanomicrobiales</taxon>
        <taxon>Methanomicrobiaceae</taxon>
        <taxon>Methanoculleus</taxon>
    </lineage>
</organism>